<name>A0A382DSK4_9ZZZZ</name>
<evidence type="ECO:0000313" key="2">
    <source>
        <dbReference type="EMBL" id="SVB41235.1"/>
    </source>
</evidence>
<accession>A0A382DSK4</accession>
<proteinExistence type="predicted"/>
<protein>
    <submittedName>
        <fullName evidence="2">Uncharacterized protein</fullName>
    </submittedName>
</protein>
<feature type="region of interest" description="Disordered" evidence="1">
    <location>
        <begin position="86"/>
        <end position="109"/>
    </location>
</feature>
<dbReference type="AlphaFoldDB" id="A0A382DSK4"/>
<feature type="non-terminal residue" evidence="2">
    <location>
        <position position="1"/>
    </location>
</feature>
<gene>
    <name evidence="2" type="ORF">METZ01_LOCUS194089</name>
</gene>
<organism evidence="2">
    <name type="scientific">marine metagenome</name>
    <dbReference type="NCBI Taxonomy" id="408172"/>
    <lineage>
        <taxon>unclassified sequences</taxon>
        <taxon>metagenomes</taxon>
        <taxon>ecological metagenomes</taxon>
    </lineage>
</organism>
<evidence type="ECO:0000256" key="1">
    <source>
        <dbReference type="SAM" id="MobiDB-lite"/>
    </source>
</evidence>
<reference evidence="2" key="1">
    <citation type="submission" date="2018-05" db="EMBL/GenBank/DDBJ databases">
        <authorList>
            <person name="Lanie J.A."/>
            <person name="Ng W.-L."/>
            <person name="Kazmierczak K.M."/>
            <person name="Andrzejewski T.M."/>
            <person name="Davidsen T.M."/>
            <person name="Wayne K.J."/>
            <person name="Tettelin H."/>
            <person name="Glass J.I."/>
            <person name="Rusch D."/>
            <person name="Podicherti R."/>
            <person name="Tsui H.-C.T."/>
            <person name="Winkler M.E."/>
        </authorList>
    </citation>
    <scope>NUCLEOTIDE SEQUENCE</scope>
</reference>
<dbReference type="EMBL" id="UINC01040819">
    <property type="protein sequence ID" value="SVB41235.1"/>
    <property type="molecule type" value="Genomic_DNA"/>
</dbReference>
<sequence>VSPPHQEILKLLHQQLPGYGFRVAPWGKTAGATNSGSNGHHCSVIVALGSCRFTLTSSPHKGDDPRHFCHGPLAVIVRSGIWAPSRPLSRQAGSSEPGVDEQKGPGPLV</sequence>